<dbReference type="InterPro" id="IPR032692">
    <property type="entry name" value="YccS_N"/>
</dbReference>
<evidence type="ECO:0000313" key="11">
    <source>
        <dbReference type="EMBL" id="AWI54558.1"/>
    </source>
</evidence>
<reference evidence="11 12" key="1">
    <citation type="submission" date="2018-05" db="EMBL/GenBank/DDBJ databases">
        <title>complete genome sequence of Aquabacterium olei NBRC 110486.</title>
        <authorList>
            <person name="Tang B."/>
            <person name="Chang J."/>
            <person name="Zhang L."/>
            <person name="Yang H."/>
        </authorList>
    </citation>
    <scope>NUCLEOTIDE SEQUENCE [LARGE SCALE GENOMIC DNA]</scope>
    <source>
        <strain evidence="11 12">NBRC 110486</strain>
    </source>
</reference>
<feature type="compositionally biased region" description="Pro residues" evidence="7">
    <location>
        <begin position="655"/>
        <end position="664"/>
    </location>
</feature>
<evidence type="ECO:0000256" key="1">
    <source>
        <dbReference type="ARBA" id="ARBA00004651"/>
    </source>
</evidence>
<protein>
    <submittedName>
        <fullName evidence="11">Uncharacterized protein</fullName>
    </submittedName>
</protein>
<dbReference type="OrthoDB" id="8670769at2"/>
<keyword evidence="2" id="KW-1003">Cell membrane</keyword>
<dbReference type="AlphaFoldDB" id="A0A2U8FUU2"/>
<comment type="subcellular location">
    <subcellularLocation>
        <location evidence="1">Cell membrane</location>
        <topology evidence="1">Multi-pass membrane protein</topology>
    </subcellularLocation>
</comment>
<evidence type="ECO:0000256" key="2">
    <source>
        <dbReference type="ARBA" id="ARBA00022475"/>
    </source>
</evidence>
<evidence type="ECO:0000259" key="9">
    <source>
        <dbReference type="Pfam" id="PF12805"/>
    </source>
</evidence>
<evidence type="ECO:0000256" key="6">
    <source>
        <dbReference type="ARBA" id="ARBA00043993"/>
    </source>
</evidence>
<feature type="domain" description="Integral membrane protein YccS N-terminal" evidence="9">
    <location>
        <begin position="72"/>
        <end position="325"/>
    </location>
</feature>
<name>A0A2U8FUU2_9BURK</name>
<dbReference type="PANTHER" id="PTHR30509">
    <property type="entry name" value="P-HYDROXYBENZOIC ACID EFFLUX PUMP SUBUNIT-RELATED"/>
    <property type="match status" value="1"/>
</dbReference>
<feature type="transmembrane region" description="Helical" evidence="8">
    <location>
        <begin position="7"/>
        <end position="27"/>
    </location>
</feature>
<feature type="transmembrane region" description="Helical" evidence="8">
    <location>
        <begin position="65"/>
        <end position="83"/>
    </location>
</feature>
<dbReference type="KEGG" id="aon:DEH84_14860"/>
<evidence type="ECO:0000256" key="7">
    <source>
        <dbReference type="SAM" id="MobiDB-lite"/>
    </source>
</evidence>
<keyword evidence="4 8" id="KW-1133">Transmembrane helix</keyword>
<feature type="transmembrane region" description="Helical" evidence="8">
    <location>
        <begin position="116"/>
        <end position="133"/>
    </location>
</feature>
<dbReference type="EMBL" id="CP029210">
    <property type="protein sequence ID" value="AWI54558.1"/>
    <property type="molecule type" value="Genomic_DNA"/>
</dbReference>
<feature type="domain" description="Integral membrane bound transporter" evidence="10">
    <location>
        <begin position="396"/>
        <end position="521"/>
    </location>
</feature>
<evidence type="ECO:0000259" key="10">
    <source>
        <dbReference type="Pfam" id="PF13515"/>
    </source>
</evidence>
<feature type="transmembrane region" description="Helical" evidence="8">
    <location>
        <begin position="145"/>
        <end position="167"/>
    </location>
</feature>
<dbReference type="Proteomes" id="UP000244892">
    <property type="component" value="Chromosome"/>
</dbReference>
<organism evidence="11 12">
    <name type="scientific">Aquabacterium olei</name>
    <dbReference type="NCBI Taxonomy" id="1296669"/>
    <lineage>
        <taxon>Bacteria</taxon>
        <taxon>Pseudomonadati</taxon>
        <taxon>Pseudomonadota</taxon>
        <taxon>Betaproteobacteria</taxon>
        <taxon>Burkholderiales</taxon>
        <taxon>Aquabacterium</taxon>
    </lineage>
</organism>
<keyword evidence="3 8" id="KW-0812">Transmembrane</keyword>
<sequence>MPRLTRPFLALSAPLLNGLGIGAGLLLCTGVIAPLWGLSAAIAASSGYGAVGVADTVTTPAGKPAAMLPAVVGALLVAALVALTHGHAVAEAATVLLVTFSALLWTAWGKRGMPQSFVMILSLIFQMAAFREVPMDRAAALTHLAWVGVGAVGMGLWAQLTALVLAARYRTLALADSLHNLSELIRTQARWTHDRAEPDASTTSQQDLLSLIRQQAALADVFQSARDLLYDRATEARNPRRRREIDALIHVVNLRDVVLACQLDIDQLPTAPSTRAALLRLAHFLTWHADRVAAMARSVRLDAPMPLMAPAPRVLAPEDSRALQSLARRAAHLHDHCNALSAALQGQAPGPHPEAALLASLVSPATWSLAVLRRQLHLRAPTLRYALRATLAMACAVWLSRHLPWHSHPHWLLLTVAVVMRGSLEQTLARRDARVVGTLAGCALASALLWLPLGMPARFVLLALSMALAHAYVVRDYRVTTTAAAVMALLQAKMFATGAHPVWLDAAERLADTLIGAALAWGFSYVLPSWERGQLPLLIQRLQQALNRYAHHVLHWQEGTALAPERTHARREVYDAIWLLAQALQRTVREPAYAGSRTPHLEALLIRSHRLISQLAVVRIVLMHRQPDLHGPTATQAIAHTDRALHAWLAVAPDAAPPAPPRPAPGALDPQDDAVLVSHALPEPQGDPTPWLLRRLAQIEAEAAAWADAARGVARAR</sequence>
<evidence type="ECO:0000256" key="8">
    <source>
        <dbReference type="SAM" id="Phobius"/>
    </source>
</evidence>
<dbReference type="GO" id="GO:0005886">
    <property type="term" value="C:plasma membrane"/>
    <property type="evidence" value="ECO:0007669"/>
    <property type="project" value="UniProtKB-SubCell"/>
</dbReference>
<keyword evidence="12" id="KW-1185">Reference proteome</keyword>
<accession>A0A2U8FUU2</accession>
<feature type="transmembrane region" description="Helical" evidence="8">
    <location>
        <begin position="89"/>
        <end position="109"/>
    </location>
</feature>
<proteinExistence type="inferred from homology"/>
<evidence type="ECO:0000256" key="5">
    <source>
        <dbReference type="ARBA" id="ARBA00023136"/>
    </source>
</evidence>
<feature type="region of interest" description="Disordered" evidence="7">
    <location>
        <begin position="653"/>
        <end position="673"/>
    </location>
</feature>
<dbReference type="Pfam" id="PF13515">
    <property type="entry name" value="FUSC_2"/>
    <property type="match status" value="1"/>
</dbReference>
<dbReference type="PANTHER" id="PTHR30509:SF9">
    <property type="entry name" value="MULTIDRUG RESISTANCE PROTEIN MDTO"/>
    <property type="match status" value="1"/>
</dbReference>
<dbReference type="RefSeq" id="WP_109037552.1">
    <property type="nucleotide sequence ID" value="NZ_CP029210.1"/>
</dbReference>
<feature type="transmembrane region" description="Helical" evidence="8">
    <location>
        <begin position="435"/>
        <end position="453"/>
    </location>
</feature>
<dbReference type="Pfam" id="PF12805">
    <property type="entry name" value="FUSC-like"/>
    <property type="match status" value="1"/>
</dbReference>
<evidence type="ECO:0000256" key="4">
    <source>
        <dbReference type="ARBA" id="ARBA00022989"/>
    </source>
</evidence>
<gene>
    <name evidence="11" type="ORF">DEH84_14860</name>
</gene>
<dbReference type="InterPro" id="IPR049453">
    <property type="entry name" value="Memb_transporter_dom"/>
</dbReference>
<evidence type="ECO:0000256" key="3">
    <source>
        <dbReference type="ARBA" id="ARBA00022692"/>
    </source>
</evidence>
<feature type="transmembrane region" description="Helical" evidence="8">
    <location>
        <begin position="33"/>
        <end position="53"/>
    </location>
</feature>
<keyword evidence="5 8" id="KW-0472">Membrane</keyword>
<comment type="similarity">
    <text evidence="6">Belongs to the YccS/YhfK family.</text>
</comment>
<evidence type="ECO:0000313" key="12">
    <source>
        <dbReference type="Proteomes" id="UP000244892"/>
    </source>
</evidence>